<accession>A0AAV1CH40</accession>
<feature type="domain" description="DUF4283" evidence="2">
    <location>
        <begin position="2"/>
        <end position="79"/>
    </location>
</feature>
<feature type="region of interest" description="Disordered" evidence="1">
    <location>
        <begin position="188"/>
        <end position="216"/>
    </location>
</feature>
<proteinExistence type="predicted"/>
<name>A0AAV1CH40_OLDCO</name>
<dbReference type="PANTHER" id="PTHR31286:SF180">
    <property type="entry name" value="OS10G0362600 PROTEIN"/>
    <property type="match status" value="1"/>
</dbReference>
<keyword evidence="4" id="KW-1185">Reference proteome</keyword>
<evidence type="ECO:0000256" key="1">
    <source>
        <dbReference type="SAM" id="MobiDB-lite"/>
    </source>
</evidence>
<dbReference type="InterPro" id="IPR040256">
    <property type="entry name" value="At4g02000-like"/>
</dbReference>
<dbReference type="SUPFAM" id="SSF56219">
    <property type="entry name" value="DNase I-like"/>
    <property type="match status" value="1"/>
</dbReference>
<evidence type="ECO:0000313" key="4">
    <source>
        <dbReference type="Proteomes" id="UP001161247"/>
    </source>
</evidence>
<sequence>MSLVGKFAYGRPKMKEIHKEFKKFGFNGAYTLGLMNPRHILIQYECEDDYQYCWMQMFWNVAGFSMRILKWKPGFKFEEDLPIVPIWVSVCDLPIEFLNPEVIFSMATVIGKPLKVDAPTLNMTRPSVARFCVEVDLTKELPKFVKIGKRGRKHEQFFTYENVPFYCSKCFKIGHKVEDCKKGLLLKKGMKGKQQSQDHGNKPSKPAQPQAPPSRAWVSKKPMEIVQKNSNSAVVCSSSGLTKKEKAATVVDVRDSPQAHSKCHSKEVLQKHLAGRDQACGNPSSVSCEAGLNDVAPPPSRPEFLGISVEEHEPLPVITLQTSPQQVVLQLESMQTQKTLEARSDNRFALLSTIDEADCEDVEEEKDTHIENVYVENIENTTSVEVEYALQWLDSEDPLCIENASDDGTIDKGLFHEDVKVSRKRGSKSKAEKAELLKGVITRRSPRELGFDYAFSSENSKIWVFSRHGFMLTLLEDLDQILHFEVTNALANGTFYLSTVYAKSTKVERRLLWQHMIAFRQHHPSAPWMIGGDFNVIRTWMNILELRFRTWQPSQNLMNAFLNANLMIFRFQKMWLRRPEFLAMVKQNWDHPYDAFGMLRFSLKLRRLKAKLKEWNKETFGDVFANLKAAEKKVQDLEGVYDSTGVIQDRVRLNAAKANLLMKIKEHDDFWSQKMKIKWMKEGDSNTSFFHASLKERRGRQGIFKIQAENGDMLTRPLDIEQEVISFFSALLNNNDVDPLSDEKQEMFVHHIPQAMTRRLKSLVAEGRVAAYGTPVGSLPVTHLAFADDVIVFSRGLKRSLKELNSFLMDYEIASSQKVSRSKSSFVVAENCNARRVVIIQRELGIQRETFPFTYLGCKLYLGRRRASTFQFLLDHLDRRLLSWENKMLS</sequence>
<dbReference type="PANTHER" id="PTHR31286">
    <property type="entry name" value="GLYCINE-RICH CELL WALL STRUCTURAL PROTEIN 1.8-LIKE"/>
    <property type="match status" value="1"/>
</dbReference>
<organism evidence="3 4">
    <name type="scientific">Oldenlandia corymbosa var. corymbosa</name>
    <dbReference type="NCBI Taxonomy" id="529605"/>
    <lineage>
        <taxon>Eukaryota</taxon>
        <taxon>Viridiplantae</taxon>
        <taxon>Streptophyta</taxon>
        <taxon>Embryophyta</taxon>
        <taxon>Tracheophyta</taxon>
        <taxon>Spermatophyta</taxon>
        <taxon>Magnoliopsida</taxon>
        <taxon>eudicotyledons</taxon>
        <taxon>Gunneridae</taxon>
        <taxon>Pentapetalae</taxon>
        <taxon>asterids</taxon>
        <taxon>lamiids</taxon>
        <taxon>Gentianales</taxon>
        <taxon>Rubiaceae</taxon>
        <taxon>Rubioideae</taxon>
        <taxon>Spermacoceae</taxon>
        <taxon>Hedyotis-Oldenlandia complex</taxon>
        <taxon>Oldenlandia</taxon>
    </lineage>
</organism>
<dbReference type="Gene3D" id="3.60.10.10">
    <property type="entry name" value="Endonuclease/exonuclease/phosphatase"/>
    <property type="match status" value="1"/>
</dbReference>
<dbReference type="Pfam" id="PF14111">
    <property type="entry name" value="DUF4283"/>
    <property type="match status" value="1"/>
</dbReference>
<dbReference type="InterPro" id="IPR025558">
    <property type="entry name" value="DUF4283"/>
</dbReference>
<dbReference type="AlphaFoldDB" id="A0AAV1CH40"/>
<gene>
    <name evidence="3" type="ORF">OLC1_LOCUS5631</name>
</gene>
<evidence type="ECO:0000313" key="3">
    <source>
        <dbReference type="EMBL" id="CAI9094473.1"/>
    </source>
</evidence>
<dbReference type="EMBL" id="OX459119">
    <property type="protein sequence ID" value="CAI9094473.1"/>
    <property type="molecule type" value="Genomic_DNA"/>
</dbReference>
<dbReference type="InterPro" id="IPR036691">
    <property type="entry name" value="Endo/exonu/phosph_ase_sf"/>
</dbReference>
<protein>
    <submittedName>
        <fullName evidence="3">OLC1v1030219C1</fullName>
    </submittedName>
</protein>
<evidence type="ECO:0000259" key="2">
    <source>
        <dbReference type="Pfam" id="PF14111"/>
    </source>
</evidence>
<reference evidence="3" key="1">
    <citation type="submission" date="2023-03" db="EMBL/GenBank/DDBJ databases">
        <authorList>
            <person name="Julca I."/>
        </authorList>
    </citation>
    <scope>NUCLEOTIDE SEQUENCE</scope>
</reference>
<dbReference type="Proteomes" id="UP001161247">
    <property type="component" value="Chromosome 2"/>
</dbReference>